<organism evidence="2 3">
    <name type="scientific">Paenibacillus oenotherae</name>
    <dbReference type="NCBI Taxonomy" id="1435645"/>
    <lineage>
        <taxon>Bacteria</taxon>
        <taxon>Bacillati</taxon>
        <taxon>Bacillota</taxon>
        <taxon>Bacilli</taxon>
        <taxon>Bacillales</taxon>
        <taxon>Paenibacillaceae</taxon>
        <taxon>Paenibacillus</taxon>
    </lineage>
</organism>
<dbReference type="PROSITE" id="PS51186">
    <property type="entry name" value="GNAT"/>
    <property type="match status" value="1"/>
</dbReference>
<gene>
    <name evidence="2" type="ORF">K0T92_09895</name>
</gene>
<dbReference type="EMBL" id="JAHZIJ010000005">
    <property type="protein sequence ID" value="MBW7475058.1"/>
    <property type="molecule type" value="Genomic_DNA"/>
</dbReference>
<comment type="caution">
    <text evidence="2">The sequence shown here is derived from an EMBL/GenBank/DDBJ whole genome shotgun (WGS) entry which is preliminary data.</text>
</comment>
<name>A0ABS7D7C1_9BACL</name>
<evidence type="ECO:0000259" key="1">
    <source>
        <dbReference type="PROSITE" id="PS51186"/>
    </source>
</evidence>
<reference evidence="2 3" key="1">
    <citation type="submission" date="2021-07" db="EMBL/GenBank/DDBJ databases">
        <title>Paenibacillus radiodurans sp. nov., isolated from the southeastern edge of Tengger Desert.</title>
        <authorList>
            <person name="Zhang G."/>
        </authorList>
    </citation>
    <scope>NUCLEOTIDE SEQUENCE [LARGE SCALE GENOMIC DNA]</scope>
    <source>
        <strain evidence="2 3">DT7-4</strain>
    </source>
</reference>
<dbReference type="Proteomes" id="UP000812277">
    <property type="component" value="Unassembled WGS sequence"/>
</dbReference>
<evidence type="ECO:0000313" key="3">
    <source>
        <dbReference type="Proteomes" id="UP000812277"/>
    </source>
</evidence>
<dbReference type="InterPro" id="IPR000182">
    <property type="entry name" value="GNAT_dom"/>
</dbReference>
<dbReference type="SUPFAM" id="SSF55729">
    <property type="entry name" value="Acyl-CoA N-acyltransferases (Nat)"/>
    <property type="match status" value="1"/>
</dbReference>
<proteinExistence type="predicted"/>
<sequence length="245" mass="28946">MEIVANRSSCEWRLTPWDSRVFGFPTSESRNIQYTDAEITDLFFKIDGINEQESVKLTYFRHDSNDQLLKRAALENGYSIKEFSLYTYHNNVSKIPQSPRKLDFRKATRDDLKQIQHIAATSFTHGRFHEDPFVNYEFAQRRYENWIADLMDTEFYVFDIKNQVGGFFSYAIKDNEIEMPISGLSQDALRLGGFLWVNMFHFIHEKEKITKIRNLISGSNIAVMNLYARLGFTFEQPMFGYHKFY</sequence>
<feature type="domain" description="N-acetyltransferase" evidence="1">
    <location>
        <begin position="102"/>
        <end position="245"/>
    </location>
</feature>
<evidence type="ECO:0000313" key="2">
    <source>
        <dbReference type="EMBL" id="MBW7475058.1"/>
    </source>
</evidence>
<protein>
    <recommendedName>
        <fullName evidence="1">N-acetyltransferase domain-containing protein</fullName>
    </recommendedName>
</protein>
<dbReference type="RefSeq" id="WP_219872299.1">
    <property type="nucleotide sequence ID" value="NZ_JAHZIJ010000005.1"/>
</dbReference>
<keyword evidence="3" id="KW-1185">Reference proteome</keyword>
<dbReference type="Gene3D" id="3.40.630.30">
    <property type="match status" value="1"/>
</dbReference>
<accession>A0ABS7D7C1</accession>
<dbReference type="InterPro" id="IPR016181">
    <property type="entry name" value="Acyl_CoA_acyltransferase"/>
</dbReference>